<keyword evidence="3" id="KW-1185">Reference proteome</keyword>
<feature type="compositionally biased region" description="Low complexity" evidence="1">
    <location>
        <begin position="163"/>
        <end position="188"/>
    </location>
</feature>
<feature type="compositionally biased region" description="Basic residues" evidence="1">
    <location>
        <begin position="1"/>
        <end position="12"/>
    </location>
</feature>
<accession>A0A8B9DD67</accession>
<feature type="region of interest" description="Disordered" evidence="1">
    <location>
        <begin position="116"/>
        <end position="196"/>
    </location>
</feature>
<dbReference type="Ensembl" id="ENSACDT00005006664.1">
    <property type="protein sequence ID" value="ENSACDP00005005545.1"/>
    <property type="gene ID" value="ENSACDG00005004068.1"/>
</dbReference>
<name>A0A8B9DD67_ANSCY</name>
<dbReference type="Proteomes" id="UP000694521">
    <property type="component" value="Unplaced"/>
</dbReference>
<evidence type="ECO:0000256" key="1">
    <source>
        <dbReference type="SAM" id="MobiDB-lite"/>
    </source>
</evidence>
<reference evidence="2" key="2">
    <citation type="submission" date="2025-09" db="UniProtKB">
        <authorList>
            <consortium name="Ensembl"/>
        </authorList>
    </citation>
    <scope>IDENTIFICATION</scope>
</reference>
<evidence type="ECO:0000313" key="2">
    <source>
        <dbReference type="Ensembl" id="ENSACDP00005005545.1"/>
    </source>
</evidence>
<dbReference type="AlphaFoldDB" id="A0A8B9DD67"/>
<organism evidence="2 3">
    <name type="scientific">Anser cygnoides</name>
    <name type="common">Swan goose</name>
    <dbReference type="NCBI Taxonomy" id="8845"/>
    <lineage>
        <taxon>Eukaryota</taxon>
        <taxon>Metazoa</taxon>
        <taxon>Chordata</taxon>
        <taxon>Craniata</taxon>
        <taxon>Vertebrata</taxon>
        <taxon>Euteleostomi</taxon>
        <taxon>Archelosauria</taxon>
        <taxon>Archosauria</taxon>
        <taxon>Dinosauria</taxon>
        <taxon>Saurischia</taxon>
        <taxon>Theropoda</taxon>
        <taxon>Coelurosauria</taxon>
        <taxon>Aves</taxon>
        <taxon>Neognathae</taxon>
        <taxon>Galloanserae</taxon>
        <taxon>Anseriformes</taxon>
        <taxon>Anatidae</taxon>
        <taxon>Anserinae</taxon>
        <taxon>Anser</taxon>
    </lineage>
</organism>
<sequence>MSRGAQGRRWRRAPGAGAGVPLGRGLDWGGAAAACRAGSLLRAPAPQGRARPPCGTHPALAPHALCRMWPPRAPCRARGAPGGPDLPGVCAPLQPPLPGAVRRRVPAPLLLTPRCSLAGSPRTGDPPRPRCGCPGSARPHSPSMGTTLGCIPQLHRSLRVAPGADSSARGTARGSSRGTARSSSRGTDPGQPPGKA</sequence>
<proteinExistence type="predicted"/>
<feature type="region of interest" description="Disordered" evidence="1">
    <location>
        <begin position="1"/>
        <end position="22"/>
    </location>
</feature>
<feature type="compositionally biased region" description="Low complexity" evidence="1">
    <location>
        <begin position="130"/>
        <end position="139"/>
    </location>
</feature>
<evidence type="ECO:0000313" key="3">
    <source>
        <dbReference type="Proteomes" id="UP000694521"/>
    </source>
</evidence>
<protein>
    <submittedName>
        <fullName evidence="2">Uncharacterized protein</fullName>
    </submittedName>
</protein>
<reference evidence="2" key="1">
    <citation type="submission" date="2025-08" db="UniProtKB">
        <authorList>
            <consortium name="Ensembl"/>
        </authorList>
    </citation>
    <scope>IDENTIFICATION</scope>
</reference>